<evidence type="ECO:0000313" key="1">
    <source>
        <dbReference type="EnsemblMetazoa" id="AFUN014763-PB"/>
    </source>
</evidence>
<proteinExistence type="predicted"/>
<dbReference type="EnsemblMetazoa" id="AFUN014763-RB">
    <property type="protein sequence ID" value="AFUN014763-PB"/>
    <property type="gene ID" value="AFUN014763"/>
</dbReference>
<sequence length="20" mass="2528">MMMDVRLNEKKRTENCLFLR</sequence>
<dbReference type="AlphaFoldDB" id="A0A182S2U7"/>
<dbReference type="VEuPathDB" id="VectorBase:AFUN014763"/>
<accession>A0A182S2U7</accession>
<reference evidence="1" key="1">
    <citation type="submission" date="2020-05" db="UniProtKB">
        <authorList>
            <consortium name="EnsemblMetazoa"/>
        </authorList>
    </citation>
    <scope>IDENTIFICATION</scope>
    <source>
        <strain evidence="1">FUMOZ</strain>
    </source>
</reference>
<name>A0A182S2U7_ANOFN</name>
<protein>
    <submittedName>
        <fullName evidence="1">Uncharacterized protein</fullName>
    </submittedName>
</protein>
<organism evidence="1">
    <name type="scientific">Anopheles funestus</name>
    <name type="common">African malaria mosquito</name>
    <dbReference type="NCBI Taxonomy" id="62324"/>
    <lineage>
        <taxon>Eukaryota</taxon>
        <taxon>Metazoa</taxon>
        <taxon>Ecdysozoa</taxon>
        <taxon>Arthropoda</taxon>
        <taxon>Hexapoda</taxon>
        <taxon>Insecta</taxon>
        <taxon>Pterygota</taxon>
        <taxon>Neoptera</taxon>
        <taxon>Endopterygota</taxon>
        <taxon>Diptera</taxon>
        <taxon>Nematocera</taxon>
        <taxon>Culicoidea</taxon>
        <taxon>Culicidae</taxon>
        <taxon>Anophelinae</taxon>
        <taxon>Anopheles</taxon>
    </lineage>
</organism>